<dbReference type="EMBL" id="NNAY01000189">
    <property type="protein sequence ID" value="OXU30155.1"/>
    <property type="molecule type" value="Genomic_DNA"/>
</dbReference>
<name>A0A232FHK4_9HYME</name>
<keyword evidence="2" id="KW-1185">Reference proteome</keyword>
<feature type="non-terminal residue" evidence="1">
    <location>
        <position position="1"/>
    </location>
</feature>
<proteinExistence type="predicted"/>
<gene>
    <name evidence="1" type="ORF">TSAR_011233</name>
</gene>
<comment type="caution">
    <text evidence="1">The sequence shown here is derived from an EMBL/GenBank/DDBJ whole genome shotgun (WGS) entry which is preliminary data.</text>
</comment>
<sequence length="56" mass="6027">IGSVKSSTKLKLSIFVTSGYKFKPTAAARQYRLDPHAPDDQVCSIATAAGTQRQDT</sequence>
<evidence type="ECO:0000313" key="1">
    <source>
        <dbReference type="EMBL" id="OXU30155.1"/>
    </source>
</evidence>
<reference evidence="1 2" key="1">
    <citation type="journal article" date="2017" name="Curr. Biol.">
        <title>The Evolution of Venom by Co-option of Single-Copy Genes.</title>
        <authorList>
            <person name="Martinson E.O."/>
            <person name="Mrinalini"/>
            <person name="Kelkar Y.D."/>
            <person name="Chang C.H."/>
            <person name="Werren J.H."/>
        </authorList>
    </citation>
    <scope>NUCLEOTIDE SEQUENCE [LARGE SCALE GENOMIC DNA]</scope>
    <source>
        <strain evidence="1 2">Alberta</strain>
        <tissue evidence="1">Whole body</tissue>
    </source>
</reference>
<protein>
    <submittedName>
        <fullName evidence="1">Uncharacterized protein</fullName>
    </submittedName>
</protein>
<accession>A0A232FHK4</accession>
<dbReference type="Proteomes" id="UP000215335">
    <property type="component" value="Unassembled WGS sequence"/>
</dbReference>
<dbReference type="AlphaFoldDB" id="A0A232FHK4"/>
<evidence type="ECO:0000313" key="2">
    <source>
        <dbReference type="Proteomes" id="UP000215335"/>
    </source>
</evidence>
<organism evidence="1 2">
    <name type="scientific">Trichomalopsis sarcophagae</name>
    <dbReference type="NCBI Taxonomy" id="543379"/>
    <lineage>
        <taxon>Eukaryota</taxon>
        <taxon>Metazoa</taxon>
        <taxon>Ecdysozoa</taxon>
        <taxon>Arthropoda</taxon>
        <taxon>Hexapoda</taxon>
        <taxon>Insecta</taxon>
        <taxon>Pterygota</taxon>
        <taxon>Neoptera</taxon>
        <taxon>Endopterygota</taxon>
        <taxon>Hymenoptera</taxon>
        <taxon>Apocrita</taxon>
        <taxon>Proctotrupomorpha</taxon>
        <taxon>Chalcidoidea</taxon>
        <taxon>Pteromalidae</taxon>
        <taxon>Pteromalinae</taxon>
        <taxon>Trichomalopsis</taxon>
    </lineage>
</organism>